<feature type="transmembrane region" description="Helical" evidence="1">
    <location>
        <begin position="42"/>
        <end position="59"/>
    </location>
</feature>
<evidence type="ECO:0000313" key="3">
    <source>
        <dbReference type="Proteomes" id="UP000588098"/>
    </source>
</evidence>
<feature type="transmembrane region" description="Helical" evidence="1">
    <location>
        <begin position="15"/>
        <end position="35"/>
    </location>
</feature>
<dbReference type="EMBL" id="JACHJL010000002">
    <property type="protein sequence ID" value="MBB5934219.1"/>
    <property type="molecule type" value="Genomic_DNA"/>
</dbReference>
<reference evidence="2 3" key="1">
    <citation type="submission" date="2020-08" db="EMBL/GenBank/DDBJ databases">
        <title>Genomic Encyclopedia of Type Strains, Phase III (KMG-III): the genomes of soil and plant-associated and newly described type strains.</title>
        <authorList>
            <person name="Whitman W."/>
        </authorList>
    </citation>
    <scope>NUCLEOTIDE SEQUENCE [LARGE SCALE GENOMIC DNA]</scope>
    <source>
        <strain evidence="2 3">CECT 8305</strain>
    </source>
</reference>
<proteinExistence type="predicted"/>
<sequence length="123" mass="13081">MPHTTRLHTSAGNNAGAIALGLPLWFTAVCCLYYVFWQWAKVIVGMVLGALAGMFGASPSLDGFAPRWEGLYLTVLIMVVSPLLCALSYCSPAMRGLPGTHQFAVLGAIALIAPLACALWVAW</sequence>
<comment type="caution">
    <text evidence="2">The sequence shown here is derived from an EMBL/GenBank/DDBJ whole genome shotgun (WGS) entry which is preliminary data.</text>
</comment>
<feature type="transmembrane region" description="Helical" evidence="1">
    <location>
        <begin position="71"/>
        <end position="91"/>
    </location>
</feature>
<keyword evidence="3" id="KW-1185">Reference proteome</keyword>
<protein>
    <submittedName>
        <fullName evidence="2">Uncharacterized protein</fullName>
    </submittedName>
</protein>
<dbReference type="AlphaFoldDB" id="A0A7W9Q5X1"/>
<dbReference type="Proteomes" id="UP000588098">
    <property type="component" value="Unassembled WGS sequence"/>
</dbReference>
<evidence type="ECO:0000256" key="1">
    <source>
        <dbReference type="SAM" id="Phobius"/>
    </source>
</evidence>
<name>A0A7W9Q5X1_9ACTN</name>
<feature type="transmembrane region" description="Helical" evidence="1">
    <location>
        <begin position="103"/>
        <end position="122"/>
    </location>
</feature>
<keyword evidence="1" id="KW-1133">Transmembrane helix</keyword>
<gene>
    <name evidence="2" type="ORF">FHS42_001245</name>
</gene>
<accession>A0A7W9Q5X1</accession>
<dbReference type="RefSeq" id="WP_184569456.1">
    <property type="nucleotide sequence ID" value="NZ_JACHJL010000002.1"/>
</dbReference>
<organism evidence="2 3">
    <name type="scientific">Streptomyces zagrosensis</name>
    <dbReference type="NCBI Taxonomy" id="1042984"/>
    <lineage>
        <taxon>Bacteria</taxon>
        <taxon>Bacillati</taxon>
        <taxon>Actinomycetota</taxon>
        <taxon>Actinomycetes</taxon>
        <taxon>Kitasatosporales</taxon>
        <taxon>Streptomycetaceae</taxon>
        <taxon>Streptomyces</taxon>
    </lineage>
</organism>
<keyword evidence="1" id="KW-0812">Transmembrane</keyword>
<evidence type="ECO:0000313" key="2">
    <source>
        <dbReference type="EMBL" id="MBB5934219.1"/>
    </source>
</evidence>
<keyword evidence="1" id="KW-0472">Membrane</keyword>